<feature type="domain" description="LysM" evidence="5">
    <location>
        <begin position="363"/>
        <end position="410"/>
    </location>
</feature>
<dbReference type="PANTHER" id="PTHR34997">
    <property type="entry name" value="AM15"/>
    <property type="match status" value="1"/>
</dbReference>
<evidence type="ECO:0000259" key="5">
    <source>
        <dbReference type="PROSITE" id="PS51782"/>
    </source>
</evidence>
<dbReference type="VEuPathDB" id="FungiDB:BO71DRAFT_338610"/>
<dbReference type="AlphaFoldDB" id="A0A319CUV6"/>
<dbReference type="Gene3D" id="3.10.350.10">
    <property type="entry name" value="LysM domain"/>
    <property type="match status" value="5"/>
</dbReference>
<feature type="domain" description="LysM" evidence="5">
    <location>
        <begin position="50"/>
        <end position="97"/>
    </location>
</feature>
<keyword evidence="7" id="KW-1185">Reference proteome</keyword>
<feature type="compositionally biased region" description="Low complexity" evidence="3">
    <location>
        <begin position="110"/>
        <end position="144"/>
    </location>
</feature>
<feature type="region of interest" description="Disordered" evidence="3">
    <location>
        <begin position="248"/>
        <end position="274"/>
    </location>
</feature>
<feature type="non-terminal residue" evidence="6">
    <location>
        <position position="508"/>
    </location>
</feature>
<name>A0A319CUV6_9EURO</name>
<reference evidence="6 7" key="1">
    <citation type="submission" date="2018-02" db="EMBL/GenBank/DDBJ databases">
        <title>The genomes of Aspergillus section Nigri reveals drivers in fungal speciation.</title>
        <authorList>
            <consortium name="DOE Joint Genome Institute"/>
            <person name="Vesth T.C."/>
            <person name="Nybo J."/>
            <person name="Theobald S."/>
            <person name="Brandl J."/>
            <person name="Frisvad J.C."/>
            <person name="Nielsen K.F."/>
            <person name="Lyhne E.K."/>
            <person name="Kogle M.E."/>
            <person name="Kuo A."/>
            <person name="Riley R."/>
            <person name="Clum A."/>
            <person name="Nolan M."/>
            <person name="Lipzen A."/>
            <person name="Salamov A."/>
            <person name="Henrissat B."/>
            <person name="Wiebenga A."/>
            <person name="De vries R.P."/>
            <person name="Grigoriev I.V."/>
            <person name="Mortensen U.H."/>
            <person name="Andersen M.R."/>
            <person name="Baker S.E."/>
        </authorList>
    </citation>
    <scope>NUCLEOTIDE SEQUENCE [LARGE SCALE GENOMIC DNA]</scope>
    <source>
        <strain evidence="6 7">CBS 707.79</strain>
    </source>
</reference>
<feature type="domain" description="LysM" evidence="5">
    <location>
        <begin position="444"/>
        <end position="490"/>
    </location>
</feature>
<feature type="domain" description="LysM" evidence="5">
    <location>
        <begin position="285"/>
        <end position="332"/>
    </location>
</feature>
<evidence type="ECO:0000256" key="2">
    <source>
        <dbReference type="ARBA" id="ARBA00023026"/>
    </source>
</evidence>
<feature type="signal peptide" evidence="4">
    <location>
        <begin position="1"/>
        <end position="17"/>
    </location>
</feature>
<feature type="compositionally biased region" description="Low complexity" evidence="3">
    <location>
        <begin position="248"/>
        <end position="261"/>
    </location>
</feature>
<evidence type="ECO:0000256" key="3">
    <source>
        <dbReference type="SAM" id="MobiDB-lite"/>
    </source>
</evidence>
<dbReference type="STRING" id="1448320.A0A319CUV6"/>
<keyword evidence="2" id="KW-0843">Virulence</keyword>
<dbReference type="OrthoDB" id="5985073at2759"/>
<dbReference type="InterPro" id="IPR036779">
    <property type="entry name" value="LysM_dom_sf"/>
</dbReference>
<dbReference type="PROSITE" id="PS51782">
    <property type="entry name" value="LYSM"/>
    <property type="match status" value="5"/>
</dbReference>
<evidence type="ECO:0000313" key="6">
    <source>
        <dbReference type="EMBL" id="PYH88550.1"/>
    </source>
</evidence>
<feature type="chain" id="PRO_5016323994" description="LysM domain-containing protein" evidence="4">
    <location>
        <begin position="18"/>
        <end position="508"/>
    </location>
</feature>
<dbReference type="Proteomes" id="UP000247810">
    <property type="component" value="Unassembled WGS sequence"/>
</dbReference>
<gene>
    <name evidence="6" type="ORF">BO71DRAFT_338610</name>
</gene>
<dbReference type="Pfam" id="PF01476">
    <property type="entry name" value="LysM"/>
    <property type="match status" value="3"/>
</dbReference>
<dbReference type="PANTHER" id="PTHR34997:SF1">
    <property type="entry name" value="PEPTIDOGLYCAN-BINDING LYSIN DOMAIN"/>
    <property type="match status" value="1"/>
</dbReference>
<dbReference type="InterPro" id="IPR018392">
    <property type="entry name" value="LysM"/>
</dbReference>
<organism evidence="6 7">
    <name type="scientific">Aspergillus ellipticus CBS 707.79</name>
    <dbReference type="NCBI Taxonomy" id="1448320"/>
    <lineage>
        <taxon>Eukaryota</taxon>
        <taxon>Fungi</taxon>
        <taxon>Dikarya</taxon>
        <taxon>Ascomycota</taxon>
        <taxon>Pezizomycotina</taxon>
        <taxon>Eurotiomycetes</taxon>
        <taxon>Eurotiomycetidae</taxon>
        <taxon>Eurotiales</taxon>
        <taxon>Aspergillaceae</taxon>
        <taxon>Aspergillus</taxon>
        <taxon>Aspergillus subgen. Circumdati</taxon>
    </lineage>
</organism>
<feature type="region of interest" description="Disordered" evidence="3">
    <location>
        <begin position="104"/>
        <end position="144"/>
    </location>
</feature>
<dbReference type="GO" id="GO:0008061">
    <property type="term" value="F:chitin binding"/>
    <property type="evidence" value="ECO:0007669"/>
    <property type="project" value="UniProtKB-KW"/>
</dbReference>
<sequence>MFLFPLLLAFLLALAGANQLADPLGVVPATTADPTPHGPTLNGTASDCNQWYTVQKDDTCDSVEKTFSITAQQFQQWNPSVPLDCGKNFWLGYSYCVGVGPGSSQPATVPPSSQSHPVSTSSPVASSAPVTSPMPSSPVPTSYSTRHPITSYNITAPPVDTAWPPTRTQAGQPATCDNWYLVKPGDNCDSIFRKFSRTMTKNELLEWNPVLKDDCDYPSTGYYVCVSIQRPGMTFVYPTGDSTVIVPSPTEWTPRPTPTWSGDDKGNSTFPPSPTQPGIPTGCASFYQAKKGDTCDDILHANPRLEMPLLHRWNPALFDDCSGIITGYYYCISAYDGLNLPFPPTVTTQPYPTKQGIAQDCTGWYQRRAGDTCDMILNSFGTFDKQQFVAWNPSVGLDCLALDTGVWYCISDATTPKTRTRPVPPPTIPTDVPRQPSVTKDCKKWWFVSNTDTCITLAVRNGIKLVDFYTWNPDITAGCKNLQVGTEVCVGISSAKGGSSSGIPSSSG</sequence>
<evidence type="ECO:0000256" key="1">
    <source>
        <dbReference type="ARBA" id="ARBA00022669"/>
    </source>
</evidence>
<evidence type="ECO:0000256" key="4">
    <source>
        <dbReference type="SAM" id="SignalP"/>
    </source>
</evidence>
<keyword evidence="1" id="KW-0147">Chitin-binding</keyword>
<dbReference type="InterPro" id="IPR052210">
    <property type="entry name" value="LysM1-like"/>
</dbReference>
<proteinExistence type="predicted"/>
<keyword evidence="4" id="KW-0732">Signal</keyword>
<feature type="domain" description="LysM" evidence="5">
    <location>
        <begin position="178"/>
        <end position="226"/>
    </location>
</feature>
<dbReference type="SUPFAM" id="SSF54106">
    <property type="entry name" value="LysM domain"/>
    <property type="match status" value="3"/>
</dbReference>
<accession>A0A319CUV6</accession>
<dbReference type="CDD" id="cd00118">
    <property type="entry name" value="LysM"/>
    <property type="match status" value="3"/>
</dbReference>
<dbReference type="SMART" id="SM00257">
    <property type="entry name" value="LysM"/>
    <property type="match status" value="3"/>
</dbReference>
<protein>
    <recommendedName>
        <fullName evidence="5">LysM domain-containing protein</fullName>
    </recommendedName>
</protein>
<dbReference type="EMBL" id="KZ826083">
    <property type="protein sequence ID" value="PYH88550.1"/>
    <property type="molecule type" value="Genomic_DNA"/>
</dbReference>
<evidence type="ECO:0000313" key="7">
    <source>
        <dbReference type="Proteomes" id="UP000247810"/>
    </source>
</evidence>